<sequence length="363" mass="39853">MSVLVFFTFIALFGESYGEKLIRVETIYSKPAADATWAELLGIVWVDFQPVKAVSDTWASYPFFLWKEWYDKVGPGGCDGVIYGCYGCSSAECQQAPRKTFRYHNGKEVTLFPHVGVVLFDVNFERFVSPHVTFGLVVGPKNRPWASLGLSLKKVASERYVPLMDQLLPRKGFEGLIDKKAFSFYLDEGSLRGELILGGDDEKKHHGALEYVEAIHLDFAPPGISIAGLGIGNDSTNRIDVSSVAFLDTGSSKMHIHESLKPRVLALLQSAGTKAVVIKEESGSFIVACEDVKYLPSITFFMKGLQADEVSVDVFPDALKGERQDGSCELALAFGKVWYLGLPTVVGKCVSVNETRIGLGKAK</sequence>
<gene>
    <name evidence="3" type="ORF">FOZ60_012846</name>
</gene>
<proteinExistence type="predicted"/>
<organism evidence="3 4">
    <name type="scientific">Perkinsus olseni</name>
    <name type="common">Perkinsus atlanticus</name>
    <dbReference type="NCBI Taxonomy" id="32597"/>
    <lineage>
        <taxon>Eukaryota</taxon>
        <taxon>Sar</taxon>
        <taxon>Alveolata</taxon>
        <taxon>Perkinsozoa</taxon>
        <taxon>Perkinsea</taxon>
        <taxon>Perkinsida</taxon>
        <taxon>Perkinsidae</taxon>
        <taxon>Perkinsus</taxon>
    </lineage>
</organism>
<keyword evidence="1" id="KW-0732">Signal</keyword>
<dbReference type="AlphaFoldDB" id="A0A7J6NAJ3"/>
<dbReference type="InterPro" id="IPR021109">
    <property type="entry name" value="Peptidase_aspartic_dom_sf"/>
</dbReference>
<evidence type="ECO:0000313" key="3">
    <source>
        <dbReference type="EMBL" id="KAF4680903.1"/>
    </source>
</evidence>
<dbReference type="InterPro" id="IPR034164">
    <property type="entry name" value="Pepsin-like_dom"/>
</dbReference>
<accession>A0A7J6NAJ3</accession>
<reference evidence="3 4" key="1">
    <citation type="submission" date="2020-04" db="EMBL/GenBank/DDBJ databases">
        <title>Perkinsus olseni comparative genomics.</title>
        <authorList>
            <person name="Bogema D.R."/>
        </authorList>
    </citation>
    <scope>NUCLEOTIDE SEQUENCE [LARGE SCALE GENOMIC DNA]</scope>
    <source>
        <strain evidence="3">00978-12</strain>
    </source>
</reference>
<name>A0A7J6NAJ3_PEROL</name>
<dbReference type="OrthoDB" id="771136at2759"/>
<feature type="signal peptide" evidence="1">
    <location>
        <begin position="1"/>
        <end position="18"/>
    </location>
</feature>
<comment type="caution">
    <text evidence="3">The sequence shown here is derived from an EMBL/GenBank/DDBJ whole genome shotgun (WGS) entry which is preliminary data.</text>
</comment>
<evidence type="ECO:0000313" key="4">
    <source>
        <dbReference type="Proteomes" id="UP000541610"/>
    </source>
</evidence>
<feature type="domain" description="Peptidase A1" evidence="2">
    <location>
        <begin position="1"/>
        <end position="362"/>
    </location>
</feature>
<dbReference type="Gene3D" id="2.40.70.10">
    <property type="entry name" value="Acid Proteases"/>
    <property type="match status" value="1"/>
</dbReference>
<dbReference type="Pfam" id="PF00026">
    <property type="entry name" value="Asp"/>
    <property type="match status" value="1"/>
</dbReference>
<dbReference type="InterPro" id="IPR033121">
    <property type="entry name" value="PEPTIDASE_A1"/>
</dbReference>
<feature type="chain" id="PRO_5029660233" description="Peptidase A1 domain-containing protein" evidence="1">
    <location>
        <begin position="19"/>
        <end position="363"/>
    </location>
</feature>
<dbReference type="Proteomes" id="UP000541610">
    <property type="component" value="Unassembled WGS sequence"/>
</dbReference>
<evidence type="ECO:0000256" key="1">
    <source>
        <dbReference type="SAM" id="SignalP"/>
    </source>
</evidence>
<dbReference type="SUPFAM" id="SSF50630">
    <property type="entry name" value="Acid proteases"/>
    <property type="match status" value="1"/>
</dbReference>
<evidence type="ECO:0000259" key="2">
    <source>
        <dbReference type="PROSITE" id="PS51767"/>
    </source>
</evidence>
<dbReference type="EMBL" id="JABANP010000561">
    <property type="protein sequence ID" value="KAF4680903.1"/>
    <property type="molecule type" value="Genomic_DNA"/>
</dbReference>
<protein>
    <recommendedName>
        <fullName evidence="2">Peptidase A1 domain-containing protein</fullName>
    </recommendedName>
</protein>
<dbReference type="CDD" id="cd05471">
    <property type="entry name" value="pepsin_like"/>
    <property type="match status" value="1"/>
</dbReference>
<dbReference type="PROSITE" id="PS51767">
    <property type="entry name" value="PEPTIDASE_A1"/>
    <property type="match status" value="1"/>
</dbReference>